<reference evidence="7" key="1">
    <citation type="submission" date="2014-12" db="EMBL/GenBank/DDBJ databases">
        <title>Genome-wide characterization and analysis of bHLH transcription factors related to tanshinones biosynthesis in Salvia miltiorrhiza.</title>
        <authorList>
            <person name="Zhang X."/>
            <person name="Song J."/>
        </authorList>
    </citation>
    <scope>NUCLEOTIDE SEQUENCE</scope>
</reference>
<dbReference type="SMART" id="SM00353">
    <property type="entry name" value="HLH"/>
    <property type="match status" value="1"/>
</dbReference>
<dbReference type="InterPro" id="IPR036638">
    <property type="entry name" value="HLH_DNA-bd_sf"/>
</dbReference>
<feature type="compositionally biased region" description="Basic and acidic residues" evidence="5">
    <location>
        <begin position="245"/>
        <end position="254"/>
    </location>
</feature>
<dbReference type="PANTHER" id="PTHR12565:SF184">
    <property type="entry name" value="BHLH TRANSCRIPTION FACTOR"/>
    <property type="match status" value="1"/>
</dbReference>
<evidence type="ECO:0000313" key="7">
    <source>
        <dbReference type="EMBL" id="AKN09561.1"/>
    </source>
</evidence>
<evidence type="ECO:0000256" key="4">
    <source>
        <dbReference type="ARBA" id="ARBA00023242"/>
    </source>
</evidence>
<evidence type="ECO:0000256" key="1">
    <source>
        <dbReference type="ARBA" id="ARBA00004123"/>
    </source>
</evidence>
<dbReference type="AlphaFoldDB" id="A0A0H3YBR5"/>
<comment type="subcellular location">
    <subcellularLocation>
        <location evidence="1">Nucleus</location>
    </subcellularLocation>
</comment>
<dbReference type="GO" id="GO:0005634">
    <property type="term" value="C:nucleus"/>
    <property type="evidence" value="ECO:0007669"/>
    <property type="project" value="UniProtKB-SubCell"/>
</dbReference>
<dbReference type="EMBL" id="KP257459">
    <property type="protein sequence ID" value="AKN09561.1"/>
    <property type="molecule type" value="mRNA"/>
</dbReference>
<feature type="region of interest" description="Disordered" evidence="5">
    <location>
        <begin position="130"/>
        <end position="281"/>
    </location>
</feature>
<evidence type="ECO:0000256" key="5">
    <source>
        <dbReference type="SAM" id="MobiDB-lite"/>
    </source>
</evidence>
<keyword evidence="2" id="KW-0805">Transcription regulation</keyword>
<feature type="domain" description="BHLH" evidence="6">
    <location>
        <begin position="291"/>
        <end position="341"/>
    </location>
</feature>
<organism evidence="7">
    <name type="scientific">Salvia miltiorrhiza</name>
    <name type="common">Chinese sage</name>
    <dbReference type="NCBI Taxonomy" id="226208"/>
    <lineage>
        <taxon>Eukaryota</taxon>
        <taxon>Viridiplantae</taxon>
        <taxon>Streptophyta</taxon>
        <taxon>Embryophyta</taxon>
        <taxon>Tracheophyta</taxon>
        <taxon>Spermatophyta</taxon>
        <taxon>Magnoliopsida</taxon>
        <taxon>eudicotyledons</taxon>
        <taxon>Gunneridae</taxon>
        <taxon>Pentapetalae</taxon>
        <taxon>asterids</taxon>
        <taxon>lamiids</taxon>
        <taxon>Lamiales</taxon>
        <taxon>Lamiaceae</taxon>
        <taxon>Nepetoideae</taxon>
        <taxon>Mentheae</taxon>
        <taxon>Salviinae</taxon>
        <taxon>Salvia</taxon>
        <taxon>Salvia incertae sedis</taxon>
    </lineage>
</organism>
<name>A0A0H3YBR5_SALMI</name>
<feature type="compositionally biased region" description="Polar residues" evidence="5">
    <location>
        <begin position="192"/>
        <end position="214"/>
    </location>
</feature>
<evidence type="ECO:0000256" key="3">
    <source>
        <dbReference type="ARBA" id="ARBA00023163"/>
    </source>
</evidence>
<feature type="compositionally biased region" description="Basic and acidic residues" evidence="5">
    <location>
        <begin position="179"/>
        <end position="190"/>
    </location>
</feature>
<protein>
    <submittedName>
        <fullName evidence="7">Basic helix-loop-helix transcription factor</fullName>
    </submittedName>
</protein>
<dbReference type="PANTHER" id="PTHR12565">
    <property type="entry name" value="STEROL REGULATORY ELEMENT-BINDING PROTEIN"/>
    <property type="match status" value="1"/>
</dbReference>
<dbReference type="PROSITE" id="PS50888">
    <property type="entry name" value="BHLH"/>
    <property type="match status" value="1"/>
</dbReference>
<accession>A0A0H3YBR5</accession>
<dbReference type="SUPFAM" id="SSF47459">
    <property type="entry name" value="HLH, helix-loop-helix DNA-binding domain"/>
    <property type="match status" value="1"/>
</dbReference>
<sequence length="473" mass="52169">MDKDYFMNAGIPPPQPLHFETSMPIPWSSDQSFLNPNSAMDHHQFDSSWTSMATTTTTTTTTNADGFALRQLIGKLGGAADRLSPTLNLPLLDQINLPNLATTSTPPPLPSLAADPGFAERAAKFSCFGSRSFNGRTSTQHPQPSQAEPMRGSNPEPKLPRVASSPSLNRSPPPSRIKPVLEMRPAERKFGASSNEESSVSEQIPSGETGSKNEMNSRKRKAASRGKNKDDKSNSAKGGEGDDDGNSKRSKQTENSENEEECNNKADENKANQKPPEPPKDYIHVRARRGQATDSHSLAERVRREKISERMKLLQDLVPGCNKVTGKALMLDEIINYVQSLQRQVEFLSMKLASVNPELDFNMESLLSKDMYQSTSLPQQQMYPLDSSAPAFYHHQNVQHQQLHGTTISSVDPLPLDASLGIQMPSVDGFAENLPQFPAFTEDDLHSIVQMGFIQNSVHFPVQNQTSNMKVEL</sequence>
<dbReference type="FunFam" id="4.10.280.10:FF:000002">
    <property type="entry name" value="Basic helix-loop-helix transcription factor"/>
    <property type="match status" value="1"/>
</dbReference>
<dbReference type="CDD" id="cd18919">
    <property type="entry name" value="bHLH_AtBPE_like"/>
    <property type="match status" value="1"/>
</dbReference>
<evidence type="ECO:0000259" key="6">
    <source>
        <dbReference type="PROSITE" id="PS50888"/>
    </source>
</evidence>
<feature type="compositionally biased region" description="Basic and acidic residues" evidence="5">
    <location>
        <begin position="262"/>
        <end position="281"/>
    </location>
</feature>
<dbReference type="InterPro" id="IPR011598">
    <property type="entry name" value="bHLH_dom"/>
</dbReference>
<keyword evidence="4" id="KW-0539">Nucleus</keyword>
<evidence type="ECO:0000256" key="2">
    <source>
        <dbReference type="ARBA" id="ARBA00023015"/>
    </source>
</evidence>
<dbReference type="GO" id="GO:0003700">
    <property type="term" value="F:DNA-binding transcription factor activity"/>
    <property type="evidence" value="ECO:0007669"/>
    <property type="project" value="TreeGrafter"/>
</dbReference>
<keyword evidence="3" id="KW-0804">Transcription</keyword>
<dbReference type="Pfam" id="PF00010">
    <property type="entry name" value="HLH"/>
    <property type="match status" value="1"/>
</dbReference>
<dbReference type="GO" id="GO:0046983">
    <property type="term" value="F:protein dimerization activity"/>
    <property type="evidence" value="ECO:0007669"/>
    <property type="project" value="InterPro"/>
</dbReference>
<feature type="compositionally biased region" description="Polar residues" evidence="5">
    <location>
        <begin position="130"/>
        <end position="146"/>
    </location>
</feature>
<proteinExistence type="evidence at transcript level"/>
<dbReference type="InterPro" id="IPR024097">
    <property type="entry name" value="bHLH_ZIP_TF"/>
</dbReference>
<dbReference type="Gene3D" id="4.10.280.10">
    <property type="entry name" value="Helix-loop-helix DNA-binding domain"/>
    <property type="match status" value="1"/>
</dbReference>